<name>A0A8J2ST66_9STRA</name>
<protein>
    <recommendedName>
        <fullName evidence="3">PsbB mRNA maturation factor Mbb1, chloroplastic</fullName>
    </recommendedName>
</protein>
<evidence type="ECO:0000313" key="1">
    <source>
        <dbReference type="EMBL" id="CAH0374251.1"/>
    </source>
</evidence>
<dbReference type="InterPro" id="IPR003107">
    <property type="entry name" value="HAT"/>
</dbReference>
<dbReference type="SUPFAM" id="SSF48452">
    <property type="entry name" value="TPR-like"/>
    <property type="match status" value="1"/>
</dbReference>
<dbReference type="Pfam" id="PF13428">
    <property type="entry name" value="TPR_14"/>
    <property type="match status" value="1"/>
</dbReference>
<sequence>MPRLIALTLLACSGGLQPRRVRVHRVRRHVQDETWIAEEDRAQPSYLDTLTKKMADSLLANSLEIQVPGPGAAREGDFFESQRRERAAPAALRINADLLHWRAKKEERRGRIKEARRLWQLCLQIRPDDGRTYIALARDLERRQRDGEAALQLLNEGLTQDPSNAYVRQAYAVLLERRGRTNEALKQLRLATAYDPKHVASWVATARLLTRDLRGAPLPLRRDVNQTEDDDEVWLLGTTTQTLARAPEKDDQRNAADAIECFKKALQAEPRNYYALSCFADLEARLGHVDAARDLFRRSSDANPSNAATLVAWANLEEARGLGLVRARELYDKAHRSHATNTRVFTAWAMAEARHGNATGALKLLERATRARGFAPGGITDAAVFSTLGEVCWHHLEDFDRAADAFRRSVETDRRHAAGYYKWATMELRRGRAGRARDLLQRGIWGCAGVAKSVEMAKLHRAKGQLEANSTLRGKRRWEKYEDGNMEKAQRWEQDAESARTSFRKALELSAAAATFAAWARFEEALGDVDAARDVLEDGLSSCPRAANIWREFVQFEGRHRGEEAAEAARRRARAALGG</sequence>
<dbReference type="SMART" id="SM00386">
    <property type="entry name" value="HAT"/>
    <property type="match status" value="6"/>
</dbReference>
<accession>A0A8J2ST66</accession>
<dbReference type="GO" id="GO:0003729">
    <property type="term" value="F:mRNA binding"/>
    <property type="evidence" value="ECO:0007669"/>
    <property type="project" value="InterPro"/>
</dbReference>
<gene>
    <name evidence="1" type="ORF">PECAL_4P15230</name>
</gene>
<dbReference type="Gene3D" id="1.25.40.10">
    <property type="entry name" value="Tetratricopeptide repeat domain"/>
    <property type="match status" value="4"/>
</dbReference>
<proteinExistence type="predicted"/>
<keyword evidence="2" id="KW-1185">Reference proteome</keyword>
<dbReference type="AlphaFoldDB" id="A0A8J2ST66"/>
<dbReference type="GO" id="GO:0006417">
    <property type="term" value="P:regulation of translation"/>
    <property type="evidence" value="ECO:0007669"/>
    <property type="project" value="TreeGrafter"/>
</dbReference>
<dbReference type="InterPro" id="IPR044624">
    <property type="entry name" value="Mbb1-like"/>
</dbReference>
<comment type="caution">
    <text evidence="1">The sequence shown here is derived from an EMBL/GenBank/DDBJ whole genome shotgun (WGS) entry which is preliminary data.</text>
</comment>
<dbReference type="Pfam" id="PF14559">
    <property type="entry name" value="TPR_19"/>
    <property type="match status" value="1"/>
</dbReference>
<dbReference type="SUPFAM" id="SSF48439">
    <property type="entry name" value="Protein prenylyltransferase"/>
    <property type="match status" value="1"/>
</dbReference>
<reference evidence="1" key="1">
    <citation type="submission" date="2021-11" db="EMBL/GenBank/DDBJ databases">
        <authorList>
            <consortium name="Genoscope - CEA"/>
            <person name="William W."/>
        </authorList>
    </citation>
    <scope>NUCLEOTIDE SEQUENCE</scope>
</reference>
<dbReference type="PANTHER" id="PTHR44917:SF1">
    <property type="entry name" value="PROTEIN HIGH CHLOROPHYLL FLUORESCENT 107"/>
    <property type="match status" value="1"/>
</dbReference>
<organism evidence="1 2">
    <name type="scientific">Pelagomonas calceolata</name>
    <dbReference type="NCBI Taxonomy" id="35677"/>
    <lineage>
        <taxon>Eukaryota</taxon>
        <taxon>Sar</taxon>
        <taxon>Stramenopiles</taxon>
        <taxon>Ochrophyta</taxon>
        <taxon>Pelagophyceae</taxon>
        <taxon>Pelagomonadales</taxon>
        <taxon>Pelagomonadaceae</taxon>
        <taxon>Pelagomonas</taxon>
    </lineage>
</organism>
<dbReference type="GO" id="GO:0003727">
    <property type="term" value="F:single-stranded RNA binding"/>
    <property type="evidence" value="ECO:0007669"/>
    <property type="project" value="TreeGrafter"/>
</dbReference>
<dbReference type="GO" id="GO:0006397">
    <property type="term" value="P:mRNA processing"/>
    <property type="evidence" value="ECO:0007669"/>
    <property type="project" value="InterPro"/>
</dbReference>
<dbReference type="InterPro" id="IPR019734">
    <property type="entry name" value="TPR_rpt"/>
</dbReference>
<dbReference type="OrthoDB" id="541719at2759"/>
<dbReference type="EMBL" id="CAKKNE010000004">
    <property type="protein sequence ID" value="CAH0374251.1"/>
    <property type="molecule type" value="Genomic_DNA"/>
</dbReference>
<dbReference type="InterPro" id="IPR011990">
    <property type="entry name" value="TPR-like_helical_dom_sf"/>
</dbReference>
<dbReference type="SMART" id="SM00028">
    <property type="entry name" value="TPR"/>
    <property type="match status" value="6"/>
</dbReference>
<evidence type="ECO:0008006" key="3">
    <source>
        <dbReference type="Google" id="ProtNLM"/>
    </source>
</evidence>
<evidence type="ECO:0000313" key="2">
    <source>
        <dbReference type="Proteomes" id="UP000789595"/>
    </source>
</evidence>
<dbReference type="PANTHER" id="PTHR44917">
    <property type="entry name" value="PROTEIN HIGH CHLOROPHYLL FLUORESCENT 107"/>
    <property type="match status" value="1"/>
</dbReference>
<dbReference type="Proteomes" id="UP000789595">
    <property type="component" value="Unassembled WGS sequence"/>
</dbReference>